<dbReference type="Proteomes" id="UP000261931">
    <property type="component" value="Unassembled WGS sequence"/>
</dbReference>
<sequence>MTFTLPRLSSAVLVLLAALLHGCAIQAPAYSPSADAVERARNSGIQPATVGGFTIKPGATGADSISLRGNTMASPVGGNYAAYLAEALRTELRLAGKLDPQSRLEISGQLLGNDIAAGGFSTNSGYIEASFVVKHAGQTRYEAVKRAEASWDSSLVGAIAIPRAQQQYPVLVQQLIGTLWADPLFLAALK</sequence>
<feature type="chain" id="PRO_5017036018" description="Lipoprotein" evidence="1">
    <location>
        <begin position="30"/>
        <end position="190"/>
    </location>
</feature>
<evidence type="ECO:0000256" key="1">
    <source>
        <dbReference type="SAM" id="SignalP"/>
    </source>
</evidence>
<reference evidence="2 3" key="1">
    <citation type="submission" date="2018-08" db="EMBL/GenBank/DDBJ databases">
        <title>Hydrogenophaga sp. LA-38 isolated from sludge.</title>
        <authorList>
            <person name="Im W.-T."/>
        </authorList>
    </citation>
    <scope>NUCLEOTIDE SEQUENCE [LARGE SCALE GENOMIC DNA]</scope>
    <source>
        <strain evidence="2 3">LA-38</strain>
    </source>
</reference>
<evidence type="ECO:0000313" key="3">
    <source>
        <dbReference type="Proteomes" id="UP000261931"/>
    </source>
</evidence>
<evidence type="ECO:0000313" key="2">
    <source>
        <dbReference type="EMBL" id="RFP78548.1"/>
    </source>
</evidence>
<proteinExistence type="predicted"/>
<keyword evidence="3" id="KW-1185">Reference proteome</keyword>
<comment type="caution">
    <text evidence="2">The sequence shown here is derived from an EMBL/GenBank/DDBJ whole genome shotgun (WGS) entry which is preliminary data.</text>
</comment>
<feature type="signal peptide" evidence="1">
    <location>
        <begin position="1"/>
        <end position="29"/>
    </location>
</feature>
<dbReference type="RefSeq" id="WP_116958850.1">
    <property type="nucleotide sequence ID" value="NZ_QVLS01000006.1"/>
</dbReference>
<keyword evidence="1" id="KW-0732">Signal</keyword>
<dbReference type="EMBL" id="QVLS01000006">
    <property type="protein sequence ID" value="RFP78548.1"/>
    <property type="molecule type" value="Genomic_DNA"/>
</dbReference>
<organism evidence="2 3">
    <name type="scientific">Hydrogenophaga borbori</name>
    <dbReference type="NCBI Taxonomy" id="2294117"/>
    <lineage>
        <taxon>Bacteria</taxon>
        <taxon>Pseudomonadati</taxon>
        <taxon>Pseudomonadota</taxon>
        <taxon>Betaproteobacteria</taxon>
        <taxon>Burkholderiales</taxon>
        <taxon>Comamonadaceae</taxon>
        <taxon>Hydrogenophaga</taxon>
    </lineage>
</organism>
<accession>A0A372EJ32</accession>
<gene>
    <name evidence="2" type="ORF">DY262_10605</name>
</gene>
<name>A0A372EJ32_9BURK</name>
<dbReference type="AlphaFoldDB" id="A0A372EJ32"/>
<protein>
    <recommendedName>
        <fullName evidence="4">Lipoprotein</fullName>
    </recommendedName>
</protein>
<evidence type="ECO:0008006" key="4">
    <source>
        <dbReference type="Google" id="ProtNLM"/>
    </source>
</evidence>